<feature type="domain" description="Histidine kinase" evidence="11">
    <location>
        <begin position="124"/>
        <end position="324"/>
    </location>
</feature>
<keyword evidence="8 10" id="KW-1133">Transmembrane helix</keyword>
<dbReference type="PRINTS" id="PR00344">
    <property type="entry name" value="BCTRLSENSOR"/>
</dbReference>
<keyword evidence="4" id="KW-1003">Cell membrane</keyword>
<dbReference type="GO" id="GO:0005886">
    <property type="term" value="C:plasma membrane"/>
    <property type="evidence" value="ECO:0007669"/>
    <property type="project" value="UniProtKB-SubCell"/>
</dbReference>
<evidence type="ECO:0000256" key="1">
    <source>
        <dbReference type="ARBA" id="ARBA00000085"/>
    </source>
</evidence>
<reference evidence="12" key="1">
    <citation type="submission" date="2019-08" db="EMBL/GenBank/DDBJ databases">
        <authorList>
            <person name="Kucharzyk K."/>
            <person name="Murdoch R.W."/>
            <person name="Higgins S."/>
            <person name="Loffler F."/>
        </authorList>
    </citation>
    <scope>NUCLEOTIDE SEQUENCE</scope>
</reference>
<organism evidence="12">
    <name type="scientific">bioreactor metagenome</name>
    <dbReference type="NCBI Taxonomy" id="1076179"/>
    <lineage>
        <taxon>unclassified sequences</taxon>
        <taxon>metagenomes</taxon>
        <taxon>ecological metagenomes</taxon>
    </lineage>
</organism>
<proteinExistence type="predicted"/>
<dbReference type="PROSITE" id="PS50109">
    <property type="entry name" value="HIS_KIN"/>
    <property type="match status" value="1"/>
</dbReference>
<comment type="catalytic activity">
    <reaction evidence="1">
        <text>ATP + protein L-histidine = ADP + protein N-phospho-L-histidine.</text>
        <dbReference type="EC" id="2.7.13.3"/>
    </reaction>
</comment>
<dbReference type="GO" id="GO:0004721">
    <property type="term" value="F:phosphoprotein phosphatase activity"/>
    <property type="evidence" value="ECO:0007669"/>
    <property type="project" value="TreeGrafter"/>
</dbReference>
<dbReference type="Gene3D" id="3.30.565.10">
    <property type="entry name" value="Histidine kinase-like ATPase, C-terminal domain"/>
    <property type="match status" value="1"/>
</dbReference>
<dbReference type="InterPro" id="IPR003594">
    <property type="entry name" value="HATPase_dom"/>
</dbReference>
<dbReference type="SMART" id="SM00387">
    <property type="entry name" value="HATPase_c"/>
    <property type="match status" value="1"/>
</dbReference>
<evidence type="ECO:0000256" key="3">
    <source>
        <dbReference type="ARBA" id="ARBA00012438"/>
    </source>
</evidence>
<keyword evidence="5 12" id="KW-0808">Transferase</keyword>
<dbReference type="GO" id="GO:0016036">
    <property type="term" value="P:cellular response to phosphate starvation"/>
    <property type="evidence" value="ECO:0007669"/>
    <property type="project" value="TreeGrafter"/>
</dbReference>
<accession>A0A644X0B0</accession>
<dbReference type="GO" id="GO:0000155">
    <property type="term" value="F:phosphorelay sensor kinase activity"/>
    <property type="evidence" value="ECO:0007669"/>
    <property type="project" value="TreeGrafter"/>
</dbReference>
<dbReference type="InterPro" id="IPR005467">
    <property type="entry name" value="His_kinase_dom"/>
</dbReference>
<keyword evidence="7 12" id="KW-0418">Kinase</keyword>
<dbReference type="InterPro" id="IPR050351">
    <property type="entry name" value="BphY/WalK/GraS-like"/>
</dbReference>
<dbReference type="EC" id="2.7.13.3" evidence="3"/>
<dbReference type="PANTHER" id="PTHR45453">
    <property type="entry name" value="PHOSPHATE REGULON SENSOR PROTEIN PHOR"/>
    <property type="match status" value="1"/>
</dbReference>
<evidence type="ECO:0000256" key="4">
    <source>
        <dbReference type="ARBA" id="ARBA00022475"/>
    </source>
</evidence>
<evidence type="ECO:0000256" key="6">
    <source>
        <dbReference type="ARBA" id="ARBA00022692"/>
    </source>
</evidence>
<dbReference type="SUPFAM" id="SSF55874">
    <property type="entry name" value="ATPase domain of HSP90 chaperone/DNA topoisomerase II/histidine kinase"/>
    <property type="match status" value="1"/>
</dbReference>
<keyword evidence="9 10" id="KW-0472">Membrane</keyword>
<keyword evidence="6 10" id="KW-0812">Transmembrane</keyword>
<protein>
    <recommendedName>
        <fullName evidence="3">histidine kinase</fullName>
        <ecNumber evidence="3">2.7.13.3</ecNumber>
    </recommendedName>
</protein>
<feature type="transmembrane region" description="Helical" evidence="10">
    <location>
        <begin position="12"/>
        <end position="32"/>
    </location>
</feature>
<evidence type="ECO:0000256" key="2">
    <source>
        <dbReference type="ARBA" id="ARBA00004651"/>
    </source>
</evidence>
<evidence type="ECO:0000259" key="11">
    <source>
        <dbReference type="PROSITE" id="PS50109"/>
    </source>
</evidence>
<dbReference type="PANTHER" id="PTHR45453:SF2">
    <property type="entry name" value="HISTIDINE KINASE"/>
    <property type="match status" value="1"/>
</dbReference>
<evidence type="ECO:0000256" key="7">
    <source>
        <dbReference type="ARBA" id="ARBA00022777"/>
    </source>
</evidence>
<evidence type="ECO:0000256" key="9">
    <source>
        <dbReference type="ARBA" id="ARBA00023136"/>
    </source>
</evidence>
<dbReference type="Pfam" id="PF02518">
    <property type="entry name" value="HATPase_c"/>
    <property type="match status" value="1"/>
</dbReference>
<feature type="transmembrane region" description="Helical" evidence="10">
    <location>
        <begin position="38"/>
        <end position="56"/>
    </location>
</feature>
<comment type="caution">
    <text evidence="12">The sequence shown here is derived from an EMBL/GenBank/DDBJ whole genome shotgun (WGS) entry which is preliminary data.</text>
</comment>
<sequence length="329" mass="37886">MRNLLAYLNARRAMLIFFALTVLIIRLLGYLAAQDTVYVKYETVLVSFAFVCVVLIDGGRYRRKLRQLQQIGLRTELLPRELPDPNDALSREYDELIRAFCKENEQLRAKYNLESAEQEEYYTLWVHQIKTPISAMRLLLDNRNDENARLLKQELFKVEQYADLALKFVKLGDIAGDLVVELCDLNEITRAAVKKYSLLFVYNKLSVEIEPLEKEVVSDSMWLGFILQQLLSNCVKYTHVGGVRIYMERGALVVSDTGIGIRKEDLPRIFEKGYTGYNGRMDNRASGIGLYLSKRAADALRIQISVESELGKGTKVSLRFPIRDEFMEM</sequence>
<dbReference type="InterPro" id="IPR036890">
    <property type="entry name" value="HATPase_C_sf"/>
</dbReference>
<dbReference type="EMBL" id="VSSQ01001584">
    <property type="protein sequence ID" value="MPM09562.1"/>
    <property type="molecule type" value="Genomic_DNA"/>
</dbReference>
<dbReference type="AlphaFoldDB" id="A0A644X0B0"/>
<dbReference type="InterPro" id="IPR004358">
    <property type="entry name" value="Sig_transdc_His_kin-like_C"/>
</dbReference>
<evidence type="ECO:0000256" key="10">
    <source>
        <dbReference type="SAM" id="Phobius"/>
    </source>
</evidence>
<gene>
    <name evidence="12" type="primary">sasA_158</name>
    <name evidence="12" type="ORF">SDC9_55883</name>
</gene>
<evidence type="ECO:0000256" key="5">
    <source>
        <dbReference type="ARBA" id="ARBA00022679"/>
    </source>
</evidence>
<name>A0A644X0B0_9ZZZZ</name>
<evidence type="ECO:0000256" key="8">
    <source>
        <dbReference type="ARBA" id="ARBA00022989"/>
    </source>
</evidence>
<evidence type="ECO:0000313" key="12">
    <source>
        <dbReference type="EMBL" id="MPM09562.1"/>
    </source>
</evidence>
<comment type="subcellular location">
    <subcellularLocation>
        <location evidence="2">Cell membrane</location>
        <topology evidence="2">Multi-pass membrane protein</topology>
    </subcellularLocation>
</comment>